<organism evidence="2 3">
    <name type="scientific">Thermostaphylospora chromogena</name>
    <dbReference type="NCBI Taxonomy" id="35622"/>
    <lineage>
        <taxon>Bacteria</taxon>
        <taxon>Bacillati</taxon>
        <taxon>Actinomycetota</taxon>
        <taxon>Actinomycetes</taxon>
        <taxon>Streptosporangiales</taxon>
        <taxon>Thermomonosporaceae</taxon>
        <taxon>Thermostaphylospora</taxon>
    </lineage>
</organism>
<evidence type="ECO:0000313" key="2">
    <source>
        <dbReference type="EMBL" id="SDR31414.1"/>
    </source>
</evidence>
<dbReference type="Pfam" id="PF08940">
    <property type="entry name" value="DUF1918"/>
    <property type="match status" value="1"/>
</dbReference>
<dbReference type="Proteomes" id="UP000217103">
    <property type="component" value="Unassembled WGS sequence"/>
</dbReference>
<evidence type="ECO:0000259" key="1">
    <source>
        <dbReference type="Pfam" id="PF08940"/>
    </source>
</evidence>
<dbReference type="OrthoDB" id="4828144at2"/>
<dbReference type="RefSeq" id="WP_093262541.1">
    <property type="nucleotide sequence ID" value="NZ_FNKK01000002.1"/>
</dbReference>
<dbReference type="EMBL" id="FNKK01000002">
    <property type="protein sequence ID" value="SDR31414.1"/>
    <property type="molecule type" value="Genomic_DNA"/>
</dbReference>
<protein>
    <recommendedName>
        <fullName evidence="1">DUF1918 domain-containing protein</fullName>
    </recommendedName>
</protein>
<gene>
    <name evidence="2" type="ORF">SAMN04489764_5059</name>
</gene>
<reference evidence="2 3" key="1">
    <citation type="submission" date="2016-10" db="EMBL/GenBank/DDBJ databases">
        <authorList>
            <person name="de Groot N.N."/>
        </authorList>
    </citation>
    <scope>NUCLEOTIDE SEQUENCE [LARGE SCALE GENOMIC DNA]</scope>
    <source>
        <strain evidence="2 3">DSM 43794</strain>
    </source>
</reference>
<sequence>MNATVGDRLVVHGHVVGEPDRTGEIIEVRGSQGGPPYVVRFDDGHTRLVFPGPDAVIVPAQRTPPTP</sequence>
<dbReference type="SUPFAM" id="SSF50118">
    <property type="entry name" value="Cell growth inhibitor/plasmid maintenance toxic component"/>
    <property type="match status" value="1"/>
</dbReference>
<dbReference type="Gene3D" id="2.30.30.440">
    <property type="entry name" value="Domain of unknown function DUF1918"/>
    <property type="match status" value="1"/>
</dbReference>
<accession>A0A1H1I144</accession>
<evidence type="ECO:0000313" key="3">
    <source>
        <dbReference type="Proteomes" id="UP000217103"/>
    </source>
</evidence>
<dbReference type="InterPro" id="IPR015035">
    <property type="entry name" value="DUF1918"/>
</dbReference>
<feature type="domain" description="DUF1918" evidence="1">
    <location>
        <begin position="1"/>
        <end position="57"/>
    </location>
</feature>
<keyword evidence="3" id="KW-1185">Reference proteome</keyword>
<proteinExistence type="predicted"/>
<dbReference type="AlphaFoldDB" id="A0A1H1I144"/>
<name>A0A1H1I144_9ACTN</name>
<dbReference type="STRING" id="35622.SAMN04489764_5059"/>